<organism evidence="1 2">
    <name type="scientific">Neofusicoccum parvum</name>
    <dbReference type="NCBI Taxonomy" id="310453"/>
    <lineage>
        <taxon>Eukaryota</taxon>
        <taxon>Fungi</taxon>
        <taxon>Dikarya</taxon>
        <taxon>Ascomycota</taxon>
        <taxon>Pezizomycotina</taxon>
        <taxon>Dothideomycetes</taxon>
        <taxon>Dothideomycetes incertae sedis</taxon>
        <taxon>Botryosphaeriales</taxon>
        <taxon>Botryosphaeriaceae</taxon>
        <taxon>Neofusicoccum</taxon>
    </lineage>
</organism>
<protein>
    <submittedName>
        <fullName evidence="1">Uncharacterized protein</fullName>
    </submittedName>
</protein>
<name>A0ACB5SE50_9PEZI</name>
<dbReference type="Proteomes" id="UP001165186">
    <property type="component" value="Unassembled WGS sequence"/>
</dbReference>
<reference evidence="1" key="1">
    <citation type="submission" date="2024-09" db="EMBL/GenBank/DDBJ databases">
        <title>Draft Genome Sequences of Neofusicoccum parvum.</title>
        <authorList>
            <person name="Ashida A."/>
            <person name="Camagna M."/>
            <person name="Tanaka A."/>
            <person name="Takemoto D."/>
        </authorList>
    </citation>
    <scope>NUCLEOTIDE SEQUENCE</scope>
    <source>
        <strain evidence="1">PPO83</strain>
    </source>
</reference>
<evidence type="ECO:0000313" key="1">
    <source>
        <dbReference type="EMBL" id="GME36751.1"/>
    </source>
</evidence>
<dbReference type="EMBL" id="BSXG01000302">
    <property type="protein sequence ID" value="GME36751.1"/>
    <property type="molecule type" value="Genomic_DNA"/>
</dbReference>
<accession>A0ACB5SE50</accession>
<evidence type="ECO:0000313" key="2">
    <source>
        <dbReference type="Proteomes" id="UP001165186"/>
    </source>
</evidence>
<sequence length="213" mass="23372">MADEMKNRIWEGYDNDPHWTKILDMPKTIRFPDRKDARKRAKENPERLAREKAEDEDHEAAQEPAQEAAQDGYPGAEQEDEVLEEAQAEPANEDARTDENRTELGQEEQGADKSDAIGQERALPEAVARKVGGGGAAVPKGWDDAGEARPERVPSTTCGENAPRRCQNVLELDGIVDAKPLDDAPAAVAALVDTVLGWACGVMMVAMPWSRSR</sequence>
<comment type="caution">
    <text evidence="1">The sequence shown here is derived from an EMBL/GenBank/DDBJ whole genome shotgun (WGS) entry which is preliminary data.</text>
</comment>
<keyword evidence="2" id="KW-1185">Reference proteome</keyword>
<proteinExistence type="predicted"/>
<gene>
    <name evidence="1" type="primary">g4328</name>
    <name evidence="1" type="ORF">NpPPO83_00004328</name>
</gene>